<dbReference type="HOGENOM" id="CLU_056706_0_0_10"/>
<reference evidence="2" key="2">
    <citation type="submission" date="2011-02" db="EMBL/GenBank/DDBJ databases">
        <title>The complete genome of Pedobacter saltans DSM 12145.</title>
        <authorList>
            <consortium name="US DOE Joint Genome Institute (JGI-PGF)"/>
            <person name="Lucas S."/>
            <person name="Copeland A."/>
            <person name="Lapidus A."/>
            <person name="Bruce D."/>
            <person name="Goodwin L."/>
            <person name="Pitluck S."/>
            <person name="Kyrpides N."/>
            <person name="Mavromatis K."/>
            <person name="Pagani I."/>
            <person name="Ivanova N."/>
            <person name="Ovchinnikova G."/>
            <person name="Lu M."/>
            <person name="Detter J.C."/>
            <person name="Han C."/>
            <person name="Land M."/>
            <person name="Hauser L."/>
            <person name="Markowitz V."/>
            <person name="Cheng J.-F."/>
            <person name="Hugenholtz P."/>
            <person name="Woyke T."/>
            <person name="Wu D."/>
            <person name="Tindall B."/>
            <person name="Pomrenke H.G."/>
            <person name="Brambilla E."/>
            <person name="Klenk H.-P."/>
            <person name="Eisen J.A."/>
        </authorList>
    </citation>
    <scope>NUCLEOTIDE SEQUENCE [LARGE SCALE GENOMIC DNA]</scope>
    <source>
        <strain evidence="2">ATCC 51119 / DSM 12145 / JCM 21818 / LMG 10337 / NBRC 100064 / NCIMB 13643</strain>
    </source>
</reference>
<dbReference type="Proteomes" id="UP000000310">
    <property type="component" value="Chromosome"/>
</dbReference>
<sequence>MIFKNSSIFLLGLLTSKAVFSQEIGVESRNRIMNAKQGTIVELPNFLTENFKHIAYDKIIQPGPQFMISDDPEYIRIPEGIALKESVKPGAVRLYVYNVNGVKEPKKIERKITAIIKNTGNKPLTIKMLKYSSQLPSTDYFFVGKNGLSDYFSSNGKELKDRKVAPGEVIAIDPKLEKHVVKYDELVHGFYEFIIDQPAEIAVLQTSPEKSSAKAYTEIKTAIPSNHKNAGRGLFGVSNYKIFNQNIINTAEGVSQLVLADGKTDPWVVGIEGESGKISKLAGNYGVIYDIDLQWKSTDGKGLALVTWNSRAGDNKWCSGMAASMVTSAGVFKEGVVQLPSDKLITKSEPEVIVIQVFKPKNIGEVETLNLKYSPPGASCLPTPLIFIPVDL</sequence>
<evidence type="ECO:0000313" key="2">
    <source>
        <dbReference type="Proteomes" id="UP000000310"/>
    </source>
</evidence>
<dbReference type="STRING" id="762903.Pedsa_0013"/>
<dbReference type="OrthoDB" id="623809at2"/>
<dbReference type="AlphaFoldDB" id="F0SC17"/>
<accession>F0SC17</accession>
<evidence type="ECO:0008006" key="3">
    <source>
        <dbReference type="Google" id="ProtNLM"/>
    </source>
</evidence>
<organism evidence="1 2">
    <name type="scientific">Pseudopedobacter saltans (strain ATCC 51119 / DSM 12145 / JCM 21818 / CCUG 39354 / LMG 10337 / NBRC 100064 / NCIMB 13643)</name>
    <name type="common">Pedobacter saltans</name>
    <dbReference type="NCBI Taxonomy" id="762903"/>
    <lineage>
        <taxon>Bacteria</taxon>
        <taxon>Pseudomonadati</taxon>
        <taxon>Bacteroidota</taxon>
        <taxon>Sphingobacteriia</taxon>
        <taxon>Sphingobacteriales</taxon>
        <taxon>Sphingobacteriaceae</taxon>
        <taxon>Pseudopedobacter</taxon>
    </lineage>
</organism>
<dbReference type="RefSeq" id="WP_013631105.1">
    <property type="nucleotide sequence ID" value="NC_015177.1"/>
</dbReference>
<dbReference type="KEGG" id="psn:Pedsa_0013"/>
<dbReference type="eggNOG" id="COG3291">
    <property type="taxonomic scope" value="Bacteria"/>
</dbReference>
<keyword evidence="2" id="KW-1185">Reference proteome</keyword>
<proteinExistence type="predicted"/>
<reference evidence="1 2" key="1">
    <citation type="journal article" date="2011" name="Stand. Genomic Sci.">
        <title>Complete genome sequence of the gliding, heparinolytic Pedobacter saltans type strain (113).</title>
        <authorList>
            <person name="Liolios K."/>
            <person name="Sikorski J."/>
            <person name="Lu M."/>
            <person name="Nolan M."/>
            <person name="Lapidus A."/>
            <person name="Lucas S."/>
            <person name="Hammon N."/>
            <person name="Deshpande S."/>
            <person name="Cheng J.F."/>
            <person name="Tapia R."/>
            <person name="Han C."/>
            <person name="Goodwin L."/>
            <person name="Pitluck S."/>
            <person name="Huntemann M."/>
            <person name="Ivanova N."/>
            <person name="Pagani I."/>
            <person name="Mavromatis K."/>
            <person name="Ovchinikova G."/>
            <person name="Pati A."/>
            <person name="Chen A."/>
            <person name="Palaniappan K."/>
            <person name="Land M."/>
            <person name="Hauser L."/>
            <person name="Brambilla E.M."/>
            <person name="Kotsyurbenko O."/>
            <person name="Rohde M."/>
            <person name="Tindall B.J."/>
            <person name="Abt B."/>
            <person name="Goker M."/>
            <person name="Detter J.C."/>
            <person name="Woyke T."/>
            <person name="Bristow J."/>
            <person name="Eisen J.A."/>
            <person name="Markowitz V."/>
            <person name="Hugenholtz P."/>
            <person name="Klenk H.P."/>
            <person name="Kyrpides N.C."/>
        </authorList>
    </citation>
    <scope>NUCLEOTIDE SEQUENCE [LARGE SCALE GENOMIC DNA]</scope>
    <source>
        <strain evidence="2">ATCC 51119 / DSM 12145 / JCM 21818 / LMG 10337 / NBRC 100064 / NCIMB 13643</strain>
    </source>
</reference>
<protein>
    <recommendedName>
        <fullName evidence="3">Copper amine oxidase</fullName>
    </recommendedName>
</protein>
<name>F0SC17_PSESL</name>
<dbReference type="EMBL" id="CP002545">
    <property type="protein sequence ID" value="ADY50602.1"/>
    <property type="molecule type" value="Genomic_DNA"/>
</dbReference>
<gene>
    <name evidence="1" type="ordered locus">Pedsa_0013</name>
</gene>
<evidence type="ECO:0000313" key="1">
    <source>
        <dbReference type="EMBL" id="ADY50602.1"/>
    </source>
</evidence>